<comment type="similarity">
    <text evidence="1">Belongs to the peptidase C48 family.</text>
</comment>
<feature type="domain" description="Ubiquitin-like protease family profile" evidence="4">
    <location>
        <begin position="26"/>
        <end position="136"/>
    </location>
</feature>
<dbReference type="InterPro" id="IPR038765">
    <property type="entry name" value="Papain-like_cys_pep_sf"/>
</dbReference>
<sequence length="147" mass="17194">MHAYELGSVQITDVKEWFNDVLTDDKWLTDDHVDMVMYLLRQRAAMYPKPFENRRVIMDFTFKSMLDVAQMMKDSCPDNFTCPDYLINYVHGKSQSNGQPWEGCTYLYISVLANPHWFAAEINFSVGTVYVYDPIKVSLHKVSLRSF</sequence>
<dbReference type="GO" id="GO:0008233">
    <property type="term" value="F:peptidase activity"/>
    <property type="evidence" value="ECO:0007669"/>
    <property type="project" value="UniProtKB-KW"/>
</dbReference>
<protein>
    <submittedName>
        <fullName evidence="5">Ubiquitin-like-specific protease ESD4</fullName>
    </submittedName>
</protein>
<dbReference type="InterPro" id="IPR003653">
    <property type="entry name" value="Peptidase_C48_C"/>
</dbReference>
<proteinExistence type="inferred from homology"/>
<reference evidence="6" key="1">
    <citation type="submission" date="2024-07" db="EMBL/GenBank/DDBJ databases">
        <title>Two chromosome-level genome assemblies of Korean endemic species Abeliophyllum distichum and Forsythia ovata (Oleaceae).</title>
        <authorList>
            <person name="Jang H."/>
        </authorList>
    </citation>
    <scope>NUCLEOTIDE SEQUENCE [LARGE SCALE GENOMIC DNA]</scope>
</reference>
<dbReference type="SUPFAM" id="SSF54001">
    <property type="entry name" value="Cysteine proteinases"/>
    <property type="match status" value="1"/>
</dbReference>
<evidence type="ECO:0000313" key="5">
    <source>
        <dbReference type="EMBL" id="KAL2487310.1"/>
    </source>
</evidence>
<dbReference type="Proteomes" id="UP001604336">
    <property type="component" value="Unassembled WGS sequence"/>
</dbReference>
<dbReference type="Gene3D" id="3.40.395.10">
    <property type="entry name" value="Adenoviral Proteinase, Chain A"/>
    <property type="match status" value="1"/>
</dbReference>
<evidence type="ECO:0000256" key="1">
    <source>
        <dbReference type="ARBA" id="ARBA00005234"/>
    </source>
</evidence>
<comment type="caution">
    <text evidence="5">The sequence shown here is derived from an EMBL/GenBank/DDBJ whole genome shotgun (WGS) entry which is preliminary data.</text>
</comment>
<keyword evidence="3" id="KW-0378">Hydrolase</keyword>
<dbReference type="AlphaFoldDB" id="A0ABD1RFZ5"/>
<keyword evidence="6" id="KW-1185">Reference proteome</keyword>
<dbReference type="EMBL" id="JBFOLK010000009">
    <property type="protein sequence ID" value="KAL2487310.1"/>
    <property type="molecule type" value="Genomic_DNA"/>
</dbReference>
<organism evidence="5 6">
    <name type="scientific">Abeliophyllum distichum</name>
    <dbReference type="NCBI Taxonomy" id="126358"/>
    <lineage>
        <taxon>Eukaryota</taxon>
        <taxon>Viridiplantae</taxon>
        <taxon>Streptophyta</taxon>
        <taxon>Embryophyta</taxon>
        <taxon>Tracheophyta</taxon>
        <taxon>Spermatophyta</taxon>
        <taxon>Magnoliopsida</taxon>
        <taxon>eudicotyledons</taxon>
        <taxon>Gunneridae</taxon>
        <taxon>Pentapetalae</taxon>
        <taxon>asterids</taxon>
        <taxon>lamiids</taxon>
        <taxon>Lamiales</taxon>
        <taxon>Oleaceae</taxon>
        <taxon>Forsythieae</taxon>
        <taxon>Abeliophyllum</taxon>
    </lineage>
</organism>
<accession>A0ABD1RFZ5</accession>
<dbReference type="GO" id="GO:0006508">
    <property type="term" value="P:proteolysis"/>
    <property type="evidence" value="ECO:0007669"/>
    <property type="project" value="UniProtKB-KW"/>
</dbReference>
<name>A0ABD1RFZ5_9LAMI</name>
<evidence type="ECO:0000256" key="2">
    <source>
        <dbReference type="ARBA" id="ARBA00022670"/>
    </source>
</evidence>
<evidence type="ECO:0000259" key="4">
    <source>
        <dbReference type="Pfam" id="PF02902"/>
    </source>
</evidence>
<dbReference type="Pfam" id="PF02902">
    <property type="entry name" value="Peptidase_C48"/>
    <property type="match status" value="1"/>
</dbReference>
<evidence type="ECO:0000313" key="6">
    <source>
        <dbReference type="Proteomes" id="UP001604336"/>
    </source>
</evidence>
<keyword evidence="2 5" id="KW-0645">Protease</keyword>
<evidence type="ECO:0000256" key="3">
    <source>
        <dbReference type="ARBA" id="ARBA00022801"/>
    </source>
</evidence>
<gene>
    <name evidence="5" type="ORF">Adt_32066</name>
</gene>